<sequence>MLCKSLIILAGASATLASTPKGFEPGTTSALIVSFGDVAAEDGNVLEKAATQTAPTIGTQSKVEGTSFAVLMIDLDIPTDSPPQTSTLLHWLQTGLTQSTAATPINTSEGSTDAFIFENSQGQAAFAEYIGPSPPARIPLSHRYTQILVDTSSATEANLDVLKNAAANRRGFDALSILTQAGLADKVLAGNFFNVTNPGPVASSTSKKNSTTGNGSGSAGSTGTGSVISPTQTPFVPGAAMTHKIIPFKLHKQPTRGDPDGSKDARSLDPLEDFM</sequence>
<dbReference type="Gene3D" id="3.90.280.10">
    <property type="entry name" value="PEBP-like"/>
    <property type="match status" value="1"/>
</dbReference>
<dbReference type="GO" id="GO:0005543">
    <property type="term" value="F:phospholipid binding"/>
    <property type="evidence" value="ECO:0007669"/>
    <property type="project" value="TreeGrafter"/>
</dbReference>
<proteinExistence type="predicted"/>
<dbReference type="SUPFAM" id="SSF49777">
    <property type="entry name" value="PEBP-like"/>
    <property type="match status" value="1"/>
</dbReference>
<dbReference type="GO" id="GO:0046578">
    <property type="term" value="P:regulation of Ras protein signal transduction"/>
    <property type="evidence" value="ECO:0007669"/>
    <property type="project" value="TreeGrafter"/>
</dbReference>
<dbReference type="GO" id="GO:0030162">
    <property type="term" value="P:regulation of proteolysis"/>
    <property type="evidence" value="ECO:0007669"/>
    <property type="project" value="TreeGrafter"/>
</dbReference>
<evidence type="ECO:0000313" key="4">
    <source>
        <dbReference type="Proteomes" id="UP001369815"/>
    </source>
</evidence>
<feature type="signal peptide" evidence="2">
    <location>
        <begin position="1"/>
        <end position="17"/>
    </location>
</feature>
<dbReference type="InterPro" id="IPR036610">
    <property type="entry name" value="PEBP-like_sf"/>
</dbReference>
<dbReference type="PANTHER" id="PTHR11362">
    <property type="entry name" value="PHOSPHATIDYLETHANOLAMINE-BINDING PROTEIN"/>
    <property type="match status" value="1"/>
</dbReference>
<keyword evidence="4" id="KW-1185">Reference proteome</keyword>
<dbReference type="InterPro" id="IPR008914">
    <property type="entry name" value="PEBP"/>
</dbReference>
<evidence type="ECO:0000256" key="2">
    <source>
        <dbReference type="SAM" id="SignalP"/>
    </source>
</evidence>
<reference evidence="3 4" key="1">
    <citation type="journal article" date="2024" name="Front Chem Biol">
        <title>Unveiling the potential of Daldinia eschscholtzii MFLUCC 19-0629 through bioactivity and bioinformatics studies for enhanced sustainable agriculture production.</title>
        <authorList>
            <person name="Brooks S."/>
            <person name="Weaver J.A."/>
            <person name="Klomchit A."/>
            <person name="Alharthi S.A."/>
            <person name="Onlamun T."/>
            <person name="Nurani R."/>
            <person name="Vong T.K."/>
            <person name="Alberti F."/>
            <person name="Greco C."/>
        </authorList>
    </citation>
    <scope>NUCLEOTIDE SEQUENCE [LARGE SCALE GENOMIC DNA]</scope>
    <source>
        <strain evidence="3">MFLUCC 19-0629</strain>
    </source>
</reference>
<dbReference type="CDD" id="cd00866">
    <property type="entry name" value="PEBP_euk"/>
    <property type="match status" value="1"/>
</dbReference>
<evidence type="ECO:0008006" key="5">
    <source>
        <dbReference type="Google" id="ProtNLM"/>
    </source>
</evidence>
<dbReference type="Proteomes" id="UP001369815">
    <property type="component" value="Unassembled WGS sequence"/>
</dbReference>
<evidence type="ECO:0000313" key="3">
    <source>
        <dbReference type="EMBL" id="KAK6954166.1"/>
    </source>
</evidence>
<organism evidence="3 4">
    <name type="scientific">Daldinia eschscholtzii</name>
    <dbReference type="NCBI Taxonomy" id="292717"/>
    <lineage>
        <taxon>Eukaryota</taxon>
        <taxon>Fungi</taxon>
        <taxon>Dikarya</taxon>
        <taxon>Ascomycota</taxon>
        <taxon>Pezizomycotina</taxon>
        <taxon>Sordariomycetes</taxon>
        <taxon>Xylariomycetidae</taxon>
        <taxon>Xylariales</taxon>
        <taxon>Hypoxylaceae</taxon>
        <taxon>Daldinia</taxon>
    </lineage>
</organism>
<comment type="caution">
    <text evidence="3">The sequence shown here is derived from an EMBL/GenBank/DDBJ whole genome shotgun (WGS) entry which is preliminary data.</text>
</comment>
<dbReference type="EMBL" id="JBANMG010000004">
    <property type="protein sequence ID" value="KAK6954166.1"/>
    <property type="molecule type" value="Genomic_DNA"/>
</dbReference>
<feature type="chain" id="PRO_5043892837" description="Phosphatidylethanolamine-binding protein" evidence="2">
    <location>
        <begin position="18"/>
        <end position="275"/>
    </location>
</feature>
<feature type="compositionally biased region" description="Basic and acidic residues" evidence="1">
    <location>
        <begin position="255"/>
        <end position="269"/>
    </location>
</feature>
<dbReference type="AlphaFoldDB" id="A0AAX6MNW3"/>
<gene>
    <name evidence="3" type="ORF">Daesc_004128</name>
</gene>
<feature type="compositionally biased region" description="Gly residues" evidence="1">
    <location>
        <begin position="214"/>
        <end position="223"/>
    </location>
</feature>
<feature type="region of interest" description="Disordered" evidence="1">
    <location>
        <begin position="198"/>
        <end position="275"/>
    </location>
</feature>
<protein>
    <recommendedName>
        <fullName evidence="5">Phosphatidylethanolamine-binding protein</fullName>
    </recommendedName>
</protein>
<keyword evidence="2" id="KW-0732">Signal</keyword>
<dbReference type="PANTHER" id="PTHR11362:SF141">
    <property type="entry name" value="PHOSPHATIDYLETHANOLAMINE-BINDING PROTEIN"/>
    <property type="match status" value="1"/>
</dbReference>
<evidence type="ECO:0000256" key="1">
    <source>
        <dbReference type="SAM" id="MobiDB-lite"/>
    </source>
</evidence>
<dbReference type="InterPro" id="IPR035810">
    <property type="entry name" value="PEBP_euk"/>
</dbReference>
<accession>A0AAX6MNW3</accession>
<feature type="compositionally biased region" description="Low complexity" evidence="1">
    <location>
        <begin position="202"/>
        <end position="213"/>
    </location>
</feature>
<dbReference type="GO" id="GO:0030414">
    <property type="term" value="F:peptidase inhibitor activity"/>
    <property type="evidence" value="ECO:0007669"/>
    <property type="project" value="TreeGrafter"/>
</dbReference>
<name>A0AAX6MNW3_9PEZI</name>
<dbReference type="Pfam" id="PF01161">
    <property type="entry name" value="PBP"/>
    <property type="match status" value="1"/>
</dbReference>